<name>A0A6V7TXF1_MELEN</name>
<dbReference type="Proteomes" id="UP000580250">
    <property type="component" value="Unassembled WGS sequence"/>
</dbReference>
<evidence type="ECO:0000313" key="8">
    <source>
        <dbReference type="EMBL" id="CAD2138158.1"/>
    </source>
</evidence>
<accession>A0A6V7TXF1</accession>
<organism evidence="8 9">
    <name type="scientific">Meloidogyne enterolobii</name>
    <name type="common">Root-knot nematode worm</name>
    <name type="synonym">Meloidogyne mayaguensis</name>
    <dbReference type="NCBI Taxonomy" id="390850"/>
    <lineage>
        <taxon>Eukaryota</taxon>
        <taxon>Metazoa</taxon>
        <taxon>Ecdysozoa</taxon>
        <taxon>Nematoda</taxon>
        <taxon>Chromadorea</taxon>
        <taxon>Rhabditida</taxon>
        <taxon>Tylenchina</taxon>
        <taxon>Tylenchomorpha</taxon>
        <taxon>Tylenchoidea</taxon>
        <taxon>Meloidogynidae</taxon>
        <taxon>Meloidogyninae</taxon>
        <taxon>Meloidogyne</taxon>
    </lineage>
</organism>
<comment type="caution">
    <text evidence="8">The sequence shown here is derived from an EMBL/GenBank/DDBJ whole genome shotgun (WGS) entry which is preliminary data.</text>
</comment>
<dbReference type="NCBIfam" id="TIGR00803">
    <property type="entry name" value="nst"/>
    <property type="match status" value="1"/>
</dbReference>
<evidence type="ECO:0000256" key="7">
    <source>
        <dbReference type="SAM" id="Phobius"/>
    </source>
</evidence>
<keyword evidence="6 7" id="KW-0472">Membrane</keyword>
<gene>
    <name evidence="8" type="ORF">MENT_LOCUS5687</name>
</gene>
<evidence type="ECO:0000256" key="5">
    <source>
        <dbReference type="ARBA" id="ARBA00022989"/>
    </source>
</evidence>
<dbReference type="GO" id="GO:0015165">
    <property type="term" value="F:pyrimidine nucleotide-sugar transmembrane transporter activity"/>
    <property type="evidence" value="ECO:0007669"/>
    <property type="project" value="InterPro"/>
</dbReference>
<evidence type="ECO:0000256" key="6">
    <source>
        <dbReference type="ARBA" id="ARBA00023136"/>
    </source>
</evidence>
<feature type="transmembrane region" description="Helical" evidence="7">
    <location>
        <begin position="325"/>
        <end position="342"/>
    </location>
</feature>
<feature type="transmembrane region" description="Helical" evidence="7">
    <location>
        <begin position="25"/>
        <end position="46"/>
    </location>
</feature>
<reference evidence="8 9" key="1">
    <citation type="submission" date="2020-08" db="EMBL/GenBank/DDBJ databases">
        <authorList>
            <person name="Koutsovoulos G."/>
            <person name="Danchin GJ E."/>
        </authorList>
    </citation>
    <scope>NUCLEOTIDE SEQUENCE [LARGE SCALE GENOMIC DNA]</scope>
</reference>
<keyword evidence="3" id="KW-0762">Sugar transport</keyword>
<keyword evidence="3" id="KW-0813">Transport</keyword>
<dbReference type="Pfam" id="PF04142">
    <property type="entry name" value="Nuc_sug_transp"/>
    <property type="match status" value="1"/>
</dbReference>
<evidence type="ECO:0000313" key="9">
    <source>
        <dbReference type="Proteomes" id="UP000580250"/>
    </source>
</evidence>
<keyword evidence="4 7" id="KW-0812">Transmembrane</keyword>
<proteinExistence type="inferred from homology"/>
<comment type="subcellular location">
    <subcellularLocation>
        <location evidence="1">Membrane</location>
        <topology evidence="1">Multi-pass membrane protein</topology>
    </subcellularLocation>
</comment>
<sequence length="347" mass="39764">MSDKDALLESNLPILYSTLTKKEGILFKLYVIAVTIFLWTGYTLMVSYTRQMTPKDELYSSSTVVFSSECAKFLITLFYVYAGSETLQKGNELIKFEFFSKPYELVKMAVPSLAYALQNNLDFVALSNLDASVYQVFSQLKIPFTAIFMMLFLRRQFSLRRWFSIFQLCVGLALVELDISKFHKNSKEENNLDNKIERNSLTGLFCVFCACITSSFAGVYFEKMLKDGSSNTSFWIRNLQMYFCGVISALLGCFLKDYDQIFERGFLFGYNIKVVCIILFLSFGGIYISLIMKHLDNLYKSFASSLSIIMVVIFSLIIFDNYHVTFLFGFGALLVCLSVILYNSTEK</sequence>
<feature type="transmembrane region" description="Helical" evidence="7">
    <location>
        <begin position="270"/>
        <end position="290"/>
    </location>
</feature>
<dbReference type="Gene3D" id="1.10.3730.20">
    <property type="match status" value="1"/>
</dbReference>
<dbReference type="GO" id="GO:0000139">
    <property type="term" value="C:Golgi membrane"/>
    <property type="evidence" value="ECO:0007669"/>
    <property type="project" value="InterPro"/>
</dbReference>
<feature type="transmembrane region" description="Helical" evidence="7">
    <location>
        <begin position="133"/>
        <end position="153"/>
    </location>
</feature>
<comment type="similarity">
    <text evidence="2">Belongs to the nucleotide-sugar transporter family. SLC35A subfamily.</text>
</comment>
<feature type="transmembrane region" description="Helical" evidence="7">
    <location>
        <begin position="241"/>
        <end position="258"/>
    </location>
</feature>
<dbReference type="PIRSF" id="PIRSF005799">
    <property type="entry name" value="UDP-gal_transpt"/>
    <property type="match status" value="1"/>
</dbReference>
<keyword evidence="5 7" id="KW-1133">Transmembrane helix</keyword>
<dbReference type="AlphaFoldDB" id="A0A6V7TXF1"/>
<evidence type="ECO:0000256" key="4">
    <source>
        <dbReference type="ARBA" id="ARBA00022692"/>
    </source>
</evidence>
<dbReference type="InterPro" id="IPR007271">
    <property type="entry name" value="Nuc_sug_transpt"/>
</dbReference>
<dbReference type="SUPFAM" id="SSF103481">
    <property type="entry name" value="Multidrug resistance efflux transporter EmrE"/>
    <property type="match status" value="1"/>
</dbReference>
<dbReference type="InterPro" id="IPR037185">
    <property type="entry name" value="EmrE-like"/>
</dbReference>
<feature type="transmembrane region" description="Helical" evidence="7">
    <location>
        <begin position="58"/>
        <end position="82"/>
    </location>
</feature>
<protein>
    <submittedName>
        <fullName evidence="8">Uncharacterized protein</fullName>
    </submittedName>
</protein>
<dbReference type="EMBL" id="CAJEWN010000021">
    <property type="protein sequence ID" value="CAD2138158.1"/>
    <property type="molecule type" value="Genomic_DNA"/>
</dbReference>
<dbReference type="PANTHER" id="PTHR10231">
    <property type="entry name" value="NUCLEOTIDE-SUGAR TRANSMEMBRANE TRANSPORTER"/>
    <property type="match status" value="1"/>
</dbReference>
<evidence type="ECO:0000256" key="3">
    <source>
        <dbReference type="ARBA" id="ARBA00022597"/>
    </source>
</evidence>
<feature type="transmembrane region" description="Helical" evidence="7">
    <location>
        <begin position="302"/>
        <end position="319"/>
    </location>
</feature>
<evidence type="ECO:0000256" key="1">
    <source>
        <dbReference type="ARBA" id="ARBA00004141"/>
    </source>
</evidence>
<evidence type="ECO:0000256" key="2">
    <source>
        <dbReference type="ARBA" id="ARBA00009976"/>
    </source>
</evidence>
<feature type="transmembrane region" description="Helical" evidence="7">
    <location>
        <begin position="200"/>
        <end position="221"/>
    </location>
</feature>
<dbReference type="OrthoDB" id="408493at2759"/>